<dbReference type="PhylomeDB" id="A0A060TG54"/>
<dbReference type="EMBL" id="HG937694">
    <property type="protein sequence ID" value="CDP37832.1"/>
    <property type="molecule type" value="Genomic_DNA"/>
</dbReference>
<keyword evidence="3 6" id="KW-0853">WD repeat</keyword>
<dbReference type="PANTHER" id="PTHR18763:SF0">
    <property type="entry name" value="WD REPEAT-CONTAINING PROTEIN 18"/>
    <property type="match status" value="1"/>
</dbReference>
<evidence type="ECO:0000256" key="3">
    <source>
        <dbReference type="ARBA" id="ARBA00022574"/>
    </source>
</evidence>
<dbReference type="PROSITE" id="PS50294">
    <property type="entry name" value="WD_REPEATS_REGION"/>
    <property type="match status" value="1"/>
</dbReference>
<gene>
    <name evidence="8" type="ORF">GNLVRS02_ARAD1D20482g</name>
</gene>
<evidence type="ECO:0000256" key="6">
    <source>
        <dbReference type="PROSITE-ProRule" id="PRU00221"/>
    </source>
</evidence>
<evidence type="ECO:0000313" key="8">
    <source>
        <dbReference type="EMBL" id="CDP37832.1"/>
    </source>
</evidence>
<organism evidence="8">
    <name type="scientific">Blastobotrys adeninivorans</name>
    <name type="common">Yeast</name>
    <name type="synonym">Arxula adeninivorans</name>
    <dbReference type="NCBI Taxonomy" id="409370"/>
    <lineage>
        <taxon>Eukaryota</taxon>
        <taxon>Fungi</taxon>
        <taxon>Dikarya</taxon>
        <taxon>Ascomycota</taxon>
        <taxon>Saccharomycotina</taxon>
        <taxon>Dipodascomycetes</taxon>
        <taxon>Dipodascales</taxon>
        <taxon>Trichomonascaceae</taxon>
        <taxon>Blastobotrys</taxon>
    </lineage>
</organism>
<dbReference type="InterPro" id="IPR045227">
    <property type="entry name" value="WDR18/Ipi3/RID3"/>
</dbReference>
<accession>A0A060TG54</accession>
<dbReference type="GO" id="GO:0120330">
    <property type="term" value="C:rixosome complex"/>
    <property type="evidence" value="ECO:0007669"/>
    <property type="project" value="UniProtKB-UniRule"/>
</dbReference>
<proteinExistence type="inferred from homology"/>
<dbReference type="GO" id="GO:0006261">
    <property type="term" value="P:DNA-templated DNA replication"/>
    <property type="evidence" value="ECO:0007669"/>
    <property type="project" value="TreeGrafter"/>
</dbReference>
<dbReference type="Pfam" id="PF00400">
    <property type="entry name" value="WD40"/>
    <property type="match status" value="3"/>
</dbReference>
<dbReference type="AlphaFoldDB" id="A0A060TG54"/>
<keyword evidence="4" id="KW-0677">Repeat</keyword>
<feature type="repeat" description="WD" evidence="6">
    <location>
        <begin position="296"/>
        <end position="329"/>
    </location>
</feature>
<sequence>MNEVLIYGSNCGKSGPAAPERVISAVDLHSGSSVSTFKATTSPSHGIACTTDHLFSVQYNSAQLNVYVYGRESVLQKIVLPEKLSCIAVSPKGTYLAGGSPKGRMLIWELASGNLLFAQDCHYQGITCLAFSQDEGFVFSGGDDSRVLGWQMAELVSMSGSFEDNEFDDGTVDEDGQIMRQSVRPAISWTDHSLPISDLHVGYGSSLECRVYTASKDKTVRIWDLRTGQLLSTFVLTRKIASLAVDPAERAIYAGLEDGGIRIINLYSLNSSTGFLESVGGAKRIITLEDDSKNVLDQHTAEVTSLALSFDGTKLASGDSSGSVLVWDIISKLVVAVPKRHSHPISSIHVLSRLEGEKSSENKLPVFKRNLGEGRKEHKLLVQINPPAADTLADRQEDILDKLDAQAKALSGTAGNDLGLQTKVESLEGSLERLQDDYNQLRALHQELWKRHVKANT</sequence>
<comment type="function">
    <text evidence="1 7">Component of the RIX1 complex required for processing of ITS2 sequences from 35S pre-rRNA.</text>
</comment>
<comment type="subcellular location">
    <subcellularLocation>
        <location evidence="7">Nucleus</location>
    </subcellularLocation>
</comment>
<dbReference type="InterPro" id="IPR019775">
    <property type="entry name" value="WD40_repeat_CS"/>
</dbReference>
<dbReference type="GO" id="GO:0006364">
    <property type="term" value="P:rRNA processing"/>
    <property type="evidence" value="ECO:0007669"/>
    <property type="project" value="UniProtKB-UniRule"/>
</dbReference>
<dbReference type="GO" id="GO:0005656">
    <property type="term" value="C:nuclear pre-replicative complex"/>
    <property type="evidence" value="ECO:0007669"/>
    <property type="project" value="TreeGrafter"/>
</dbReference>
<dbReference type="PROSITE" id="PS00678">
    <property type="entry name" value="WD_REPEATS_1"/>
    <property type="match status" value="1"/>
</dbReference>
<evidence type="ECO:0000256" key="2">
    <source>
        <dbReference type="ARBA" id="ARBA00010143"/>
    </source>
</evidence>
<name>A0A060TG54_BLAAD</name>
<feature type="repeat" description="WD" evidence="6">
    <location>
        <begin position="119"/>
        <end position="152"/>
    </location>
</feature>
<evidence type="ECO:0000256" key="7">
    <source>
        <dbReference type="RuleBase" id="RU369067"/>
    </source>
</evidence>
<comment type="similarity">
    <text evidence="2 7">Belongs to the WD repeat IPI3/WDR18 family.</text>
</comment>
<dbReference type="SMART" id="SM00320">
    <property type="entry name" value="WD40"/>
    <property type="match status" value="5"/>
</dbReference>
<dbReference type="InterPro" id="IPR001680">
    <property type="entry name" value="WD40_rpt"/>
</dbReference>
<evidence type="ECO:0000256" key="5">
    <source>
        <dbReference type="ARBA" id="ARBA00026229"/>
    </source>
</evidence>
<dbReference type="InterPro" id="IPR015943">
    <property type="entry name" value="WD40/YVTN_repeat-like_dom_sf"/>
</dbReference>
<protein>
    <recommendedName>
        <fullName evidence="5 7">Pre-rRNA-processing protein IPI3</fullName>
    </recommendedName>
</protein>
<feature type="repeat" description="WD" evidence="6">
    <location>
        <begin position="211"/>
        <end position="233"/>
    </location>
</feature>
<reference evidence="8" key="2">
    <citation type="submission" date="2014-06" db="EMBL/GenBank/DDBJ databases">
        <title>The complete genome of Blastobotrys (Arxula) adeninivorans LS3 - a yeast of biotechnological interest.</title>
        <authorList>
            <person name="Kunze G."/>
            <person name="Gaillardin C."/>
            <person name="Czernicka M."/>
            <person name="Durrens P."/>
            <person name="Martin T."/>
            <person name="Boer E."/>
            <person name="Gabaldon T."/>
            <person name="Cruz J."/>
            <person name="Talla E."/>
            <person name="Marck C."/>
            <person name="Goffeau A."/>
            <person name="Barbe V."/>
            <person name="Baret P."/>
            <person name="Baronian K."/>
            <person name="Beier S."/>
            <person name="Bleykasten C."/>
            <person name="Bode R."/>
            <person name="Casaregola S."/>
            <person name="Despons L."/>
            <person name="Fairhead C."/>
            <person name="Giersberg M."/>
            <person name="Gierski P."/>
            <person name="Hahnel U."/>
            <person name="Hartmann A."/>
            <person name="Jankowska D."/>
            <person name="Jubin C."/>
            <person name="Jung P."/>
            <person name="Lafontaine I."/>
            <person name="Leh-Louis V."/>
            <person name="Lemaire M."/>
            <person name="Marcet-Houben M."/>
            <person name="Mascher M."/>
            <person name="Morel G."/>
            <person name="Richard G.-F."/>
            <person name="Riechen J."/>
            <person name="Sacerdot C."/>
            <person name="Sarkar A."/>
            <person name="Savel G."/>
            <person name="Schacherer J."/>
            <person name="Sherman D."/>
            <person name="Straub M.-L."/>
            <person name="Stein N."/>
            <person name="Thierry A."/>
            <person name="Trautwein-Schult A."/>
            <person name="Westhof E."/>
            <person name="Worch S."/>
            <person name="Dujon B."/>
            <person name="Souciet J.-L."/>
            <person name="Wincker P."/>
            <person name="Scholz U."/>
            <person name="Neuveglise N."/>
        </authorList>
    </citation>
    <scope>NUCLEOTIDE SEQUENCE</scope>
    <source>
        <strain evidence="8">LS3</strain>
    </source>
</reference>
<dbReference type="PROSITE" id="PS50082">
    <property type="entry name" value="WD_REPEATS_2"/>
    <property type="match status" value="3"/>
</dbReference>
<dbReference type="SUPFAM" id="SSF50978">
    <property type="entry name" value="WD40 repeat-like"/>
    <property type="match status" value="1"/>
</dbReference>
<keyword evidence="7" id="KW-0698">rRNA processing</keyword>
<evidence type="ECO:0000256" key="4">
    <source>
        <dbReference type="ARBA" id="ARBA00022737"/>
    </source>
</evidence>
<reference evidence="8" key="1">
    <citation type="submission" date="2014-02" db="EMBL/GenBank/DDBJ databases">
        <authorList>
            <person name="Genoscope - CEA"/>
        </authorList>
    </citation>
    <scope>NUCLEOTIDE SEQUENCE</scope>
    <source>
        <strain evidence="8">LS3</strain>
    </source>
</reference>
<keyword evidence="7" id="KW-0539">Nucleus</keyword>
<comment type="subunit">
    <text evidence="7">Component of the RIX1 complex, composed of IPI1, RIX1/IPI2 and IPI3 in a 1:2:2 stoichiometry. The complex interacts (via RIX1) with MDN1 (via its hexameric AAA ATPase ring) and the pre-60S ribosome particles.</text>
</comment>
<dbReference type="InterPro" id="IPR036322">
    <property type="entry name" value="WD40_repeat_dom_sf"/>
</dbReference>
<dbReference type="Gene3D" id="2.130.10.10">
    <property type="entry name" value="YVTN repeat-like/Quinoprotein amine dehydrogenase"/>
    <property type="match status" value="2"/>
</dbReference>
<evidence type="ECO:0000256" key="1">
    <source>
        <dbReference type="ARBA" id="ARBA00002355"/>
    </source>
</evidence>
<dbReference type="PANTHER" id="PTHR18763">
    <property type="entry name" value="WD-REPEAT PROTEIN 18"/>
    <property type="match status" value="1"/>
</dbReference>